<reference evidence="7 8" key="1">
    <citation type="submission" date="2019-07" db="EMBL/GenBank/DDBJ databases">
        <title>De Novo Assembly of kiwifruit Actinidia rufa.</title>
        <authorList>
            <person name="Sugita-Konishi S."/>
            <person name="Sato K."/>
            <person name="Mori E."/>
            <person name="Abe Y."/>
            <person name="Kisaki G."/>
            <person name="Hamano K."/>
            <person name="Suezawa K."/>
            <person name="Otani M."/>
            <person name="Fukuda T."/>
            <person name="Manabe T."/>
            <person name="Gomi K."/>
            <person name="Tabuchi M."/>
            <person name="Akimitsu K."/>
            <person name="Kataoka I."/>
        </authorList>
    </citation>
    <scope>NUCLEOTIDE SEQUENCE [LARGE SCALE GENOMIC DNA]</scope>
    <source>
        <strain evidence="8">cv. Fuchu</strain>
    </source>
</reference>
<proteinExistence type="predicted"/>
<evidence type="ECO:0000259" key="6">
    <source>
        <dbReference type="PROSITE" id="PS50961"/>
    </source>
</evidence>
<dbReference type="PROSITE" id="PS50961">
    <property type="entry name" value="HTH_LA"/>
    <property type="match status" value="1"/>
</dbReference>
<gene>
    <name evidence="7" type="ORF">Acr_04g0010060</name>
</gene>
<protein>
    <submittedName>
        <fullName evidence="7">Winged-helix DNA-binding transcription factor family protein</fullName>
    </submittedName>
</protein>
<dbReference type="GO" id="GO:0005634">
    <property type="term" value="C:nucleus"/>
    <property type="evidence" value="ECO:0007669"/>
    <property type="project" value="UniProtKB-SubCell"/>
</dbReference>
<evidence type="ECO:0000256" key="4">
    <source>
        <dbReference type="PROSITE-ProRule" id="PRU00332"/>
    </source>
</evidence>
<dbReference type="InterPro" id="IPR036388">
    <property type="entry name" value="WH-like_DNA-bd_sf"/>
</dbReference>
<accession>A0A7J0EIH3</accession>
<dbReference type="EMBL" id="BJWL01000004">
    <property type="protein sequence ID" value="GFY86268.1"/>
    <property type="molecule type" value="Genomic_DNA"/>
</dbReference>
<dbReference type="Pfam" id="PF05383">
    <property type="entry name" value="La"/>
    <property type="match status" value="1"/>
</dbReference>
<dbReference type="PANTHER" id="PTHR22792:SF155">
    <property type="entry name" value="LA-RELATED PROTEIN 1C-LIKE"/>
    <property type="match status" value="1"/>
</dbReference>
<dbReference type="InterPro" id="IPR036390">
    <property type="entry name" value="WH_DNA-bd_sf"/>
</dbReference>
<dbReference type="InterPro" id="IPR045180">
    <property type="entry name" value="La_dom_prot"/>
</dbReference>
<evidence type="ECO:0000313" key="8">
    <source>
        <dbReference type="Proteomes" id="UP000585474"/>
    </source>
</evidence>
<keyword evidence="3" id="KW-0539">Nucleus</keyword>
<dbReference type="InterPro" id="IPR002344">
    <property type="entry name" value="Lupus_La"/>
</dbReference>
<dbReference type="AlphaFoldDB" id="A0A7J0EIH3"/>
<evidence type="ECO:0000256" key="2">
    <source>
        <dbReference type="ARBA" id="ARBA00022884"/>
    </source>
</evidence>
<dbReference type="InterPro" id="IPR006630">
    <property type="entry name" value="La_HTH"/>
</dbReference>
<evidence type="ECO:0000256" key="1">
    <source>
        <dbReference type="ARBA" id="ARBA00004123"/>
    </source>
</evidence>
<sequence>MESNTGNAGDKKQVWKKPDNGIVETGPVMSYAVSWPALSESTRLPPKSTLRVFSIGHGSGPVISNSPQNKELVVDNKSNPTMPVRHRLSKRGGGGGAGLVQNVCRFPPPQQPLLPRYPLPYGPFVGAATAFSLEGHNNWEGRPIGGFGSQSQSVNDFSLQRNQSRMDSGRGQHQYWNARDVNGHQQIAPPRGFLPPSRPPVSNPFIRPHSVMPFGKPMGFEMTYPFPYGPTRPWESFGGQPFNAQVPPPMSFPIQDNTLPNSLVNQIEYYFSDANLVKDEFLRSKMDDEGWVPIDLIAGFPRVQGLTKNIELILNSVRASSIVEIKECNKQCNKLRRRNDWRRWICRSGRFPTGSNSLGLANGECVNEGASSSQL</sequence>
<dbReference type="PRINTS" id="PR00302">
    <property type="entry name" value="LUPUSLA"/>
</dbReference>
<dbReference type="SUPFAM" id="SSF46785">
    <property type="entry name" value="Winged helix' DNA-binding domain"/>
    <property type="match status" value="1"/>
</dbReference>
<comment type="subcellular location">
    <subcellularLocation>
        <location evidence="1">Nucleus</location>
    </subcellularLocation>
</comment>
<evidence type="ECO:0000256" key="3">
    <source>
        <dbReference type="ARBA" id="ARBA00023242"/>
    </source>
</evidence>
<dbReference type="CDD" id="cd07323">
    <property type="entry name" value="LAM"/>
    <property type="match status" value="1"/>
</dbReference>
<organism evidence="7 8">
    <name type="scientific">Actinidia rufa</name>
    <dbReference type="NCBI Taxonomy" id="165716"/>
    <lineage>
        <taxon>Eukaryota</taxon>
        <taxon>Viridiplantae</taxon>
        <taxon>Streptophyta</taxon>
        <taxon>Embryophyta</taxon>
        <taxon>Tracheophyta</taxon>
        <taxon>Spermatophyta</taxon>
        <taxon>Magnoliopsida</taxon>
        <taxon>eudicotyledons</taxon>
        <taxon>Gunneridae</taxon>
        <taxon>Pentapetalae</taxon>
        <taxon>asterids</taxon>
        <taxon>Ericales</taxon>
        <taxon>Actinidiaceae</taxon>
        <taxon>Actinidia</taxon>
    </lineage>
</organism>
<dbReference type="PANTHER" id="PTHR22792">
    <property type="entry name" value="LUPUS LA PROTEIN-RELATED"/>
    <property type="match status" value="1"/>
</dbReference>
<feature type="domain" description="HTH La-type RNA-binding" evidence="6">
    <location>
        <begin position="253"/>
        <end position="342"/>
    </location>
</feature>
<dbReference type="Proteomes" id="UP000585474">
    <property type="component" value="Unassembled WGS sequence"/>
</dbReference>
<keyword evidence="7" id="KW-0238">DNA-binding</keyword>
<dbReference type="GO" id="GO:1990904">
    <property type="term" value="C:ribonucleoprotein complex"/>
    <property type="evidence" value="ECO:0007669"/>
    <property type="project" value="InterPro"/>
</dbReference>
<dbReference type="GO" id="GO:0003723">
    <property type="term" value="F:RNA binding"/>
    <property type="evidence" value="ECO:0007669"/>
    <property type="project" value="UniProtKB-UniRule"/>
</dbReference>
<dbReference type="OrthoDB" id="340227at2759"/>
<evidence type="ECO:0000256" key="5">
    <source>
        <dbReference type="SAM" id="MobiDB-lite"/>
    </source>
</evidence>
<feature type="region of interest" description="Disordered" evidence="5">
    <location>
        <begin position="1"/>
        <end position="20"/>
    </location>
</feature>
<keyword evidence="8" id="KW-1185">Reference proteome</keyword>
<keyword evidence="2 4" id="KW-0694">RNA-binding</keyword>
<dbReference type="Gene3D" id="1.10.10.10">
    <property type="entry name" value="Winged helix-like DNA-binding domain superfamily/Winged helix DNA-binding domain"/>
    <property type="match status" value="1"/>
</dbReference>
<dbReference type="GO" id="GO:0003677">
    <property type="term" value="F:DNA binding"/>
    <property type="evidence" value="ECO:0007669"/>
    <property type="project" value="UniProtKB-KW"/>
</dbReference>
<dbReference type="GO" id="GO:0006396">
    <property type="term" value="P:RNA processing"/>
    <property type="evidence" value="ECO:0007669"/>
    <property type="project" value="InterPro"/>
</dbReference>
<name>A0A7J0EIH3_9ERIC</name>
<dbReference type="SMART" id="SM00715">
    <property type="entry name" value="LA"/>
    <property type="match status" value="1"/>
</dbReference>
<evidence type="ECO:0000313" key="7">
    <source>
        <dbReference type="EMBL" id="GFY86268.1"/>
    </source>
</evidence>
<feature type="compositionally biased region" description="Basic and acidic residues" evidence="5">
    <location>
        <begin position="9"/>
        <end position="19"/>
    </location>
</feature>
<comment type="caution">
    <text evidence="7">The sequence shown here is derived from an EMBL/GenBank/DDBJ whole genome shotgun (WGS) entry which is preliminary data.</text>
</comment>